<accession>Q94RE1</accession>
<reference evidence="2" key="2">
    <citation type="journal article" date="2005" name="Mol. Biol.">
        <title>The ATPase subunit 6 gene of Leptomonas seymouri (Trypanosomatidae) istranscribed and edited as a polycistronic mRNA.</title>
        <authorList>
            <person name="Bessolitsina E.A."/>
            <person name="Fedyakov A.V."/>
            <person name="Merzlyak E.M."/>
            <person name="Kolesnikov A.A."/>
        </authorList>
    </citation>
    <scope>NUCLEOTIDE SEQUENCE</scope>
</reference>
<feature type="non-terminal residue" evidence="2">
    <location>
        <position position="48"/>
    </location>
</feature>
<dbReference type="AlphaFoldDB" id="Q94RE1"/>
<geneLocation type="mitochondrion" evidence="2"/>
<evidence type="ECO:0000313" key="2">
    <source>
        <dbReference type="EMBL" id="CAC67494.1"/>
    </source>
</evidence>
<feature type="transmembrane region" description="Helical" evidence="1">
    <location>
        <begin position="26"/>
        <end position="46"/>
    </location>
</feature>
<keyword evidence="2" id="KW-0496">Mitochondrion</keyword>
<evidence type="ECO:0000256" key="1">
    <source>
        <dbReference type="SAM" id="Phobius"/>
    </source>
</evidence>
<name>Q94RE1_LEPSE</name>
<gene>
    <name evidence="2" type="primary">a6</name>
</gene>
<keyword evidence="1" id="KW-0472">Membrane</keyword>
<protein>
    <submittedName>
        <fullName evidence="2">ATPase subunit 6 of Fo complex</fullName>
    </submittedName>
</protein>
<dbReference type="EMBL" id="AJ318494">
    <property type="protein sequence ID" value="CAC67494.1"/>
    <property type="molecule type" value="mRNA"/>
</dbReference>
<sequence length="48" mass="5825">MFVFFFCDCFILRCLMNFVYMGLSRVLILLYFNCYVLCVELLYFLVDA</sequence>
<reference evidence="2" key="1">
    <citation type="submission" date="2001-07" db="EMBL/GenBank/DDBJ databases">
        <authorList>
            <person name="Merzlyak E."/>
        </authorList>
    </citation>
    <scope>NUCLEOTIDE SEQUENCE</scope>
</reference>
<keyword evidence="1" id="KW-0812">Transmembrane</keyword>
<proteinExistence type="evidence at transcript level"/>
<keyword evidence="1" id="KW-1133">Transmembrane helix</keyword>
<organism evidence="2">
    <name type="scientific">Leptomonas seymouri</name>
    <dbReference type="NCBI Taxonomy" id="5684"/>
    <lineage>
        <taxon>Eukaryota</taxon>
        <taxon>Discoba</taxon>
        <taxon>Euglenozoa</taxon>
        <taxon>Kinetoplastea</taxon>
        <taxon>Metakinetoplastina</taxon>
        <taxon>Trypanosomatida</taxon>
        <taxon>Trypanosomatidae</taxon>
        <taxon>Leishmaniinae</taxon>
        <taxon>Leptomonas</taxon>
    </lineage>
</organism>